<organism evidence="8">
    <name type="scientific">Rhizophora mucronata</name>
    <name type="common">Asiatic mangrove</name>
    <dbReference type="NCBI Taxonomy" id="61149"/>
    <lineage>
        <taxon>Eukaryota</taxon>
        <taxon>Viridiplantae</taxon>
        <taxon>Streptophyta</taxon>
        <taxon>Embryophyta</taxon>
        <taxon>Tracheophyta</taxon>
        <taxon>Spermatophyta</taxon>
        <taxon>Magnoliopsida</taxon>
        <taxon>eudicotyledons</taxon>
        <taxon>Gunneridae</taxon>
        <taxon>Pentapetalae</taxon>
        <taxon>rosids</taxon>
        <taxon>fabids</taxon>
        <taxon>Malpighiales</taxon>
        <taxon>Rhizophoraceae</taxon>
        <taxon>Rhizophora</taxon>
    </lineage>
</organism>
<evidence type="ECO:0000256" key="6">
    <source>
        <dbReference type="SAM" id="MobiDB-lite"/>
    </source>
</evidence>
<dbReference type="Pfam" id="PF03634">
    <property type="entry name" value="TCP"/>
    <property type="match status" value="1"/>
</dbReference>
<evidence type="ECO:0000259" key="7">
    <source>
        <dbReference type="PROSITE" id="PS51369"/>
    </source>
</evidence>
<name>A0A2P2MJI5_RHIMU</name>
<dbReference type="GO" id="GO:2000032">
    <property type="term" value="P:regulation of secondary shoot formation"/>
    <property type="evidence" value="ECO:0007669"/>
    <property type="project" value="TreeGrafter"/>
</dbReference>
<dbReference type="InterPro" id="IPR005333">
    <property type="entry name" value="Transcription_factor_TCP"/>
</dbReference>
<feature type="compositionally biased region" description="Polar residues" evidence="6">
    <location>
        <begin position="367"/>
        <end position="377"/>
    </location>
</feature>
<feature type="region of interest" description="Disordered" evidence="6">
    <location>
        <begin position="351"/>
        <end position="377"/>
    </location>
</feature>
<sequence length="377" mass="40669">MGTKSTAGGGGGGGEIIQVQGGHIVRATGRKDRHSKVYTAKGPRDRRVRLSAHTAIQFYDVQDRLGYDRPSKAVDWLIKKAKSAIDKLAELPAWHPTDHNENLEEADQDAESSDQMALAAAAEQSESTGYSFQLHRQLAADNPNNDSSFIEVAPPPSVNPDAIADTMKSFFPLSSTTPSMNYQNYPPEIISRTTSNNHSSHEDLGLSLHPFQDHQGLIHGRNSQPGGDASRRPPNEHPMFAAASAPLGSFESSFQRMVDWSGQTAIENSVSGGEGFTFLPPQQQHALLMGQGSAAFAPRGPLQSSFAQSIRAWSDLPMASSTDHHHGTQDIHQSLIFGSRFASGVTDFSNIPARIHGQHDPNVAPDTPSSSSPNSQH</sequence>
<dbReference type="InterPro" id="IPR017887">
    <property type="entry name" value="TF_TCP_subgr"/>
</dbReference>
<dbReference type="GO" id="GO:0003700">
    <property type="term" value="F:DNA-binding transcription factor activity"/>
    <property type="evidence" value="ECO:0007669"/>
    <property type="project" value="InterPro"/>
</dbReference>
<dbReference type="GO" id="GO:0043565">
    <property type="term" value="F:sequence-specific DNA binding"/>
    <property type="evidence" value="ECO:0007669"/>
    <property type="project" value="TreeGrafter"/>
</dbReference>
<evidence type="ECO:0000256" key="3">
    <source>
        <dbReference type="ARBA" id="ARBA00023125"/>
    </source>
</evidence>
<evidence type="ECO:0000256" key="4">
    <source>
        <dbReference type="ARBA" id="ARBA00023163"/>
    </source>
</evidence>
<accession>A0A2P2MJI5</accession>
<keyword evidence="2" id="KW-0805">Transcription regulation</keyword>
<feature type="domain" description="TCP" evidence="7">
    <location>
        <begin position="30"/>
        <end position="88"/>
    </location>
</feature>
<dbReference type="PANTHER" id="PTHR31072">
    <property type="entry name" value="TRANSCRIPTION FACTOR TCP4-RELATED"/>
    <property type="match status" value="1"/>
</dbReference>
<protein>
    <submittedName>
        <fullName evidence="8">Uncharacterized protein MANES_13G138300</fullName>
    </submittedName>
</protein>
<dbReference type="EMBL" id="GGEC01049881">
    <property type="protein sequence ID" value="MBX30365.1"/>
    <property type="molecule type" value="Transcribed_RNA"/>
</dbReference>
<proteinExistence type="predicted"/>
<dbReference type="AlphaFoldDB" id="A0A2P2MJI5"/>
<evidence type="ECO:0000256" key="5">
    <source>
        <dbReference type="ARBA" id="ARBA00023242"/>
    </source>
</evidence>
<dbReference type="PROSITE" id="PS51369">
    <property type="entry name" value="TCP"/>
    <property type="match status" value="1"/>
</dbReference>
<feature type="region of interest" description="Disordered" evidence="6">
    <location>
        <begin position="95"/>
        <end position="124"/>
    </location>
</feature>
<keyword evidence="5" id="KW-0539">Nucleus</keyword>
<keyword evidence="3" id="KW-0238">DNA-binding</keyword>
<comment type="subcellular location">
    <subcellularLocation>
        <location evidence="1">Nucleus</location>
    </subcellularLocation>
</comment>
<keyword evidence="4" id="KW-0804">Transcription</keyword>
<evidence type="ECO:0000313" key="8">
    <source>
        <dbReference type="EMBL" id="MBX30365.1"/>
    </source>
</evidence>
<feature type="compositionally biased region" description="Acidic residues" evidence="6">
    <location>
        <begin position="103"/>
        <end position="112"/>
    </location>
</feature>
<dbReference type="GO" id="GO:0005634">
    <property type="term" value="C:nucleus"/>
    <property type="evidence" value="ECO:0007669"/>
    <property type="project" value="UniProtKB-SubCell"/>
</dbReference>
<evidence type="ECO:0000256" key="1">
    <source>
        <dbReference type="ARBA" id="ARBA00004123"/>
    </source>
</evidence>
<feature type="region of interest" description="Disordered" evidence="6">
    <location>
        <begin position="215"/>
        <end position="238"/>
    </location>
</feature>
<evidence type="ECO:0000256" key="2">
    <source>
        <dbReference type="ARBA" id="ARBA00023015"/>
    </source>
</evidence>
<reference evidence="8" key="1">
    <citation type="submission" date="2018-02" db="EMBL/GenBank/DDBJ databases">
        <title>Rhizophora mucronata_Transcriptome.</title>
        <authorList>
            <person name="Meera S.P."/>
            <person name="Sreeshan A."/>
            <person name="Augustine A."/>
        </authorList>
    </citation>
    <scope>NUCLEOTIDE SEQUENCE</scope>
    <source>
        <tissue evidence="8">Leaf</tissue>
    </source>
</reference>
<dbReference type="PANTHER" id="PTHR31072:SF240">
    <property type="entry name" value="TRANSCRIPTION FACTOR TCP10"/>
    <property type="match status" value="1"/>
</dbReference>